<dbReference type="SUPFAM" id="SSF52091">
    <property type="entry name" value="SpoIIaa-like"/>
    <property type="match status" value="1"/>
</dbReference>
<dbReference type="InterPro" id="IPR002645">
    <property type="entry name" value="STAS_dom"/>
</dbReference>
<comment type="similarity">
    <text evidence="1 2">Belongs to the anti-sigma-factor antagonist family.</text>
</comment>
<dbReference type="NCBIfam" id="TIGR00377">
    <property type="entry name" value="ant_ant_sig"/>
    <property type="match status" value="1"/>
</dbReference>
<gene>
    <name evidence="5" type="ORF">WB403_48460</name>
</gene>
<dbReference type="CDD" id="cd07043">
    <property type="entry name" value="STAS_anti-anti-sigma_factors"/>
    <property type="match status" value="1"/>
</dbReference>
<proteinExistence type="inferred from homology"/>
<dbReference type="InterPro" id="IPR036513">
    <property type="entry name" value="STAS_dom_sf"/>
</dbReference>
<evidence type="ECO:0000313" key="5">
    <source>
        <dbReference type="EMBL" id="MEI5616945.1"/>
    </source>
</evidence>
<keyword evidence="6" id="KW-1185">Reference proteome</keyword>
<dbReference type="Pfam" id="PF01740">
    <property type="entry name" value="STAS"/>
    <property type="match status" value="1"/>
</dbReference>
<dbReference type="PANTHER" id="PTHR33495">
    <property type="entry name" value="ANTI-SIGMA FACTOR ANTAGONIST TM_1081-RELATED-RELATED"/>
    <property type="match status" value="1"/>
</dbReference>
<dbReference type="Gene3D" id="3.30.750.24">
    <property type="entry name" value="STAS domain"/>
    <property type="match status" value="1"/>
</dbReference>
<dbReference type="RefSeq" id="WP_336543523.1">
    <property type="nucleotide sequence ID" value="NZ_JBBAYL010000009.1"/>
</dbReference>
<evidence type="ECO:0000256" key="3">
    <source>
        <dbReference type="SAM" id="MobiDB-lite"/>
    </source>
</evidence>
<protein>
    <recommendedName>
        <fullName evidence="2">Anti-sigma factor antagonist</fullName>
    </recommendedName>
</protein>
<dbReference type="PROSITE" id="PS50801">
    <property type="entry name" value="STAS"/>
    <property type="match status" value="1"/>
</dbReference>
<evidence type="ECO:0000256" key="1">
    <source>
        <dbReference type="ARBA" id="ARBA00009013"/>
    </source>
</evidence>
<dbReference type="EMBL" id="JBBAYM010000075">
    <property type="protein sequence ID" value="MEI5616945.1"/>
    <property type="molecule type" value="Genomic_DNA"/>
</dbReference>
<feature type="compositionally biased region" description="Basic and acidic residues" evidence="3">
    <location>
        <begin position="1"/>
        <end position="15"/>
    </location>
</feature>
<dbReference type="InterPro" id="IPR003658">
    <property type="entry name" value="Anti-sigma_ant"/>
</dbReference>
<feature type="region of interest" description="Disordered" evidence="3">
    <location>
        <begin position="137"/>
        <end position="170"/>
    </location>
</feature>
<comment type="caution">
    <text evidence="5">The sequence shown here is derived from an EMBL/GenBank/DDBJ whole genome shotgun (WGS) entry which is preliminary data.</text>
</comment>
<organism evidence="5 6">
    <name type="scientific">Streptomyces brasiliscabiei</name>
    <dbReference type="NCBI Taxonomy" id="2736302"/>
    <lineage>
        <taxon>Bacteria</taxon>
        <taxon>Bacillati</taxon>
        <taxon>Actinomycetota</taxon>
        <taxon>Actinomycetes</taxon>
        <taxon>Kitasatosporales</taxon>
        <taxon>Streptomycetaceae</taxon>
        <taxon>Streptomyces</taxon>
    </lineage>
</organism>
<dbReference type="PANTHER" id="PTHR33495:SF2">
    <property type="entry name" value="ANTI-SIGMA FACTOR ANTAGONIST TM_1081-RELATED"/>
    <property type="match status" value="1"/>
</dbReference>
<reference evidence="5 6" key="1">
    <citation type="submission" date="2024-03" db="EMBL/GenBank/DDBJ databases">
        <title>First Report of Pectobacterium brasiliscabiei causing potato scab in china.</title>
        <authorList>
            <person name="Handique U."/>
        </authorList>
    </citation>
    <scope>NUCLEOTIDE SEQUENCE [LARGE SCALE GENOMIC DNA]</scope>
    <source>
        <strain evidence="5 6">ZRIMU1503</strain>
    </source>
</reference>
<evidence type="ECO:0000313" key="6">
    <source>
        <dbReference type="Proteomes" id="UP001365781"/>
    </source>
</evidence>
<name>A0ABU8GXD2_9ACTN</name>
<sequence length="170" mass="17298">MTPDAHDRAVPRPEDTAAGAGPGATPGPGSGSGPVAPNPCARTRRTGPFTVIEVSGEIDIASAGLVAEHLTAAVTGPGAPDVLVDLRDVSFFDCSGLRVLCRAEATATARGGRLRLVCDQPRMLRLLRAARLLGRFPPLPDLPAAPPPPAPPPPPSPPPPCSPPQGPSLK</sequence>
<feature type="region of interest" description="Disordered" evidence="3">
    <location>
        <begin position="1"/>
        <end position="44"/>
    </location>
</feature>
<feature type="domain" description="STAS" evidence="4">
    <location>
        <begin position="51"/>
        <end position="132"/>
    </location>
</feature>
<accession>A0ABU8GXD2</accession>
<evidence type="ECO:0000259" key="4">
    <source>
        <dbReference type="PROSITE" id="PS50801"/>
    </source>
</evidence>
<dbReference type="Proteomes" id="UP001365781">
    <property type="component" value="Unassembled WGS sequence"/>
</dbReference>
<evidence type="ECO:0000256" key="2">
    <source>
        <dbReference type="RuleBase" id="RU003749"/>
    </source>
</evidence>
<feature type="compositionally biased region" description="Gly residues" evidence="3">
    <location>
        <begin position="20"/>
        <end position="32"/>
    </location>
</feature>